<dbReference type="NCBIfam" id="TIGR00508">
    <property type="entry name" value="bioA"/>
    <property type="match status" value="1"/>
</dbReference>
<dbReference type="Gene3D" id="3.90.1150.10">
    <property type="entry name" value="Aspartate Aminotransferase, domain 1"/>
    <property type="match status" value="1"/>
</dbReference>
<keyword evidence="4 8" id="KW-0808">Transferase</keyword>
<evidence type="ECO:0000256" key="2">
    <source>
        <dbReference type="ARBA" id="ARBA00022490"/>
    </source>
</evidence>
<feature type="binding site" evidence="8">
    <location>
        <begin position="115"/>
        <end position="116"/>
    </location>
    <ligand>
        <name>pyridoxal 5'-phosphate</name>
        <dbReference type="ChEBI" id="CHEBI:597326"/>
    </ligand>
</feature>
<comment type="subcellular location">
    <subcellularLocation>
        <location evidence="8">Cytoplasm</location>
    </subcellularLocation>
</comment>
<organism evidence="9 10">
    <name type="scientific">Staphylococcus casei</name>
    <dbReference type="NCBI Taxonomy" id="201828"/>
    <lineage>
        <taxon>Bacteria</taxon>
        <taxon>Bacillati</taxon>
        <taxon>Bacillota</taxon>
        <taxon>Bacilli</taxon>
        <taxon>Bacillales</taxon>
        <taxon>Staphylococcaceae</taxon>
        <taxon>Staphylococcus</taxon>
    </lineage>
</organism>
<protein>
    <recommendedName>
        <fullName evidence="8">Adenosylmethionine-8-amino-7-oxononanoate aminotransferase</fullName>
        <ecNumber evidence="8">2.6.1.62</ecNumber>
    </recommendedName>
    <alternativeName>
        <fullName evidence="8">7,8-diamino-pelargonic acid aminotransferase</fullName>
        <shortName evidence="8">DAPA AT</shortName>
        <shortName evidence="8">DAPA aminotransferase</shortName>
    </alternativeName>
    <alternativeName>
        <fullName evidence="8">7,8-diaminononanoate synthase</fullName>
        <shortName evidence="8">DANS</shortName>
    </alternativeName>
    <alternativeName>
        <fullName evidence="8">Diaminopelargonic acid synthase</fullName>
    </alternativeName>
</protein>
<evidence type="ECO:0000256" key="7">
    <source>
        <dbReference type="ARBA" id="ARBA00022898"/>
    </source>
</evidence>
<evidence type="ECO:0000256" key="3">
    <source>
        <dbReference type="ARBA" id="ARBA00022576"/>
    </source>
</evidence>
<dbReference type="InterPro" id="IPR015421">
    <property type="entry name" value="PyrdxlP-dep_Trfase_major"/>
</dbReference>
<comment type="subunit">
    <text evidence="8">Homodimer.</text>
</comment>
<feature type="site" description="Participates in the substrate recognition with KAPA and in a stacking interaction with the adenine ring of SAM" evidence="8">
    <location>
        <position position="18"/>
    </location>
</feature>
<dbReference type="CDD" id="cd00610">
    <property type="entry name" value="OAT_like"/>
    <property type="match status" value="1"/>
</dbReference>
<accession>A0ABZ2WEM6</accession>
<dbReference type="SUPFAM" id="SSF53383">
    <property type="entry name" value="PLP-dependent transferases"/>
    <property type="match status" value="1"/>
</dbReference>
<comment type="similarity">
    <text evidence="8">Belongs to the class-III pyridoxal-phosphate-dependent aminotransferase family. BioA subfamily.</text>
</comment>
<evidence type="ECO:0000256" key="6">
    <source>
        <dbReference type="ARBA" id="ARBA00022756"/>
    </source>
</evidence>
<keyword evidence="5 8" id="KW-0949">S-adenosyl-L-methionine</keyword>
<evidence type="ECO:0000256" key="1">
    <source>
        <dbReference type="ARBA" id="ARBA00001933"/>
    </source>
</evidence>
<dbReference type="GO" id="GO:0004015">
    <property type="term" value="F:adenosylmethionine-8-amino-7-oxononanoate transaminase activity"/>
    <property type="evidence" value="ECO:0007669"/>
    <property type="project" value="UniProtKB-EC"/>
</dbReference>
<feature type="binding site" evidence="8">
    <location>
        <begin position="321"/>
        <end position="322"/>
    </location>
    <ligand>
        <name>pyridoxal 5'-phosphate</name>
        <dbReference type="ChEBI" id="CHEBI:597326"/>
    </ligand>
</feature>
<comment type="function">
    <text evidence="8">Catalyzes the transfer of the alpha-amino group from S-adenosyl-L-methionine (SAM) to 7-keto-8-aminopelargonic acid (KAPA) to form 7,8-diaminopelargonic acid (DAPA). It is the only aminotransferase known to utilize SAM as an amino donor.</text>
</comment>
<dbReference type="InterPro" id="IPR005815">
    <property type="entry name" value="BioA"/>
</dbReference>
<dbReference type="PROSITE" id="PS00600">
    <property type="entry name" value="AA_TRANSFER_CLASS_3"/>
    <property type="match status" value="1"/>
</dbReference>
<name>A0ABZ2WEM6_9STAP</name>
<keyword evidence="7 8" id="KW-0663">Pyridoxal phosphate</keyword>
<gene>
    <name evidence="8 9" type="primary">bioA</name>
    <name evidence="9" type="ORF">SHJJP9002_002507</name>
</gene>
<feature type="binding site" evidence="8">
    <location>
        <position position="285"/>
    </location>
    <ligand>
        <name>substrate</name>
    </ligand>
</feature>
<evidence type="ECO:0000313" key="9">
    <source>
        <dbReference type="EMBL" id="WZG10486.1"/>
    </source>
</evidence>
<dbReference type="InterPro" id="IPR015422">
    <property type="entry name" value="PyrdxlP-dep_Trfase_small"/>
</dbReference>
<dbReference type="Proteomes" id="UP001468345">
    <property type="component" value="Chromosome"/>
</dbReference>
<dbReference type="Gene3D" id="3.40.640.10">
    <property type="entry name" value="Type I PLP-dependent aspartate aminotransferase-like (Major domain)"/>
    <property type="match status" value="1"/>
</dbReference>
<sequence>MKNHDLVNKDLAYVWHPFTQMGVYGKTDPIIIEKGKGSYLYDTKGNKYLDGYASLWVNAHGHRNKQLNKAIQKQLNKISHSTLLGSSNIPSIELAEKLIDITPQKLTKVFYSDTGSASVEIAIKMAYQYWKNKDKHKYAKKNKFLTLHNGYHGDTLGAVSVGGIDSFHKIFKDLIFENIQVESPSLYQSNYKNEDEMMQAILKQIETILISRADEIAGFVIEPLIQGATGLFVHPQGFLKAVERLCRQYDILLICDEVAVGFGRTGEMFACNHEDVQPDIMCLGKAITGGYLPLAVTLTSQRIYNAFLSDRHEEKTFFHGHTYTGNQIVCAVALESIKLFEQQKLISHIQKTSKILSEKLFELKDHKHVGDIRGRGLMFGVELVSDKAYKAPLDIERVEEIISRCKADGLMIRNLENIITFVPVLNMSEREIKKMTNIFKKVLISTLGKTNDPEHQG</sequence>
<feature type="modified residue" description="N6-(pyridoxal phosphate)lysine" evidence="8">
    <location>
        <position position="285"/>
    </location>
</feature>
<comment type="catalytic activity">
    <reaction evidence="8">
        <text>(8S)-8-amino-7-oxononanoate + S-adenosyl-L-methionine = S-adenosyl-4-methylsulfanyl-2-oxobutanoate + (7R,8S)-7,8-diammoniononanoate</text>
        <dbReference type="Rhea" id="RHEA:16861"/>
        <dbReference type="ChEBI" id="CHEBI:16490"/>
        <dbReference type="ChEBI" id="CHEBI:59789"/>
        <dbReference type="ChEBI" id="CHEBI:149468"/>
        <dbReference type="ChEBI" id="CHEBI:149469"/>
        <dbReference type="EC" id="2.6.1.62"/>
    </reaction>
</comment>
<evidence type="ECO:0000313" key="10">
    <source>
        <dbReference type="Proteomes" id="UP001468345"/>
    </source>
</evidence>
<dbReference type="HAMAP" id="MF_00834">
    <property type="entry name" value="BioA"/>
    <property type="match status" value="1"/>
</dbReference>
<feature type="binding site" evidence="8">
    <location>
        <position position="413"/>
    </location>
    <ligand>
        <name>substrate</name>
    </ligand>
</feature>
<evidence type="ECO:0000256" key="4">
    <source>
        <dbReference type="ARBA" id="ARBA00022679"/>
    </source>
</evidence>
<keyword evidence="2 8" id="KW-0963">Cytoplasm</keyword>
<feature type="binding site" evidence="8">
    <location>
        <position position="151"/>
    </location>
    <ligand>
        <name>substrate</name>
    </ligand>
</feature>
<dbReference type="InterPro" id="IPR005814">
    <property type="entry name" value="Aminotrans_3"/>
</dbReference>
<keyword evidence="3 8" id="KW-0032">Aminotransferase</keyword>
<dbReference type="EMBL" id="CP133006">
    <property type="protein sequence ID" value="WZG10486.1"/>
    <property type="molecule type" value="Genomic_DNA"/>
</dbReference>
<dbReference type="InterPro" id="IPR049704">
    <property type="entry name" value="Aminotrans_3_PPA_site"/>
</dbReference>
<dbReference type="PIRSF" id="PIRSF000521">
    <property type="entry name" value="Transaminase_4ab_Lys_Orn"/>
    <property type="match status" value="1"/>
</dbReference>
<evidence type="ECO:0000256" key="5">
    <source>
        <dbReference type="ARBA" id="ARBA00022691"/>
    </source>
</evidence>
<dbReference type="PANTHER" id="PTHR42684:SF17">
    <property type="entry name" value="ADENOSYLMETHIONINE-8-AMINO-7-OXONONANOATE AMINOTRANSFERASE"/>
    <property type="match status" value="1"/>
</dbReference>
<dbReference type="EC" id="2.6.1.62" evidence="8"/>
<dbReference type="Pfam" id="PF00202">
    <property type="entry name" value="Aminotran_3"/>
    <property type="match status" value="1"/>
</dbReference>
<keyword evidence="6 8" id="KW-0093">Biotin biosynthesis</keyword>
<comment type="caution">
    <text evidence="8">Lacks conserved residue(s) required for the propagation of feature annotation.</text>
</comment>
<comment type="pathway">
    <text evidence="8">Cofactor biosynthesis; biotin biosynthesis; 7,8-diaminononanoate from 8-amino-7-oxononanoate (SAM route): step 1/1.</text>
</comment>
<evidence type="ECO:0000256" key="8">
    <source>
        <dbReference type="HAMAP-Rule" id="MF_00834"/>
    </source>
</evidence>
<reference evidence="9 10" key="1">
    <citation type="journal article" date="2024" name="ISME J.">
        <title>Staphylococcus epidermidis bacteriocin A37 kills natural competitors with a unique mechanism of action.</title>
        <authorList>
            <person name="Puls J.S."/>
            <person name="Winnerling B."/>
            <person name="Power J.J."/>
            <person name="Kruger A.M."/>
            <person name="Brajtenbach D."/>
            <person name="Johnson M."/>
            <person name="Bilici K."/>
            <person name="Camus L."/>
            <person name="Fliesswasser T."/>
            <person name="Schneider T."/>
            <person name="Sahl H.G."/>
            <person name="Ghosal D."/>
            <person name="Kubitscheck U."/>
            <person name="Heilbronner S."/>
            <person name="Grein F."/>
        </authorList>
    </citation>
    <scope>NUCLEOTIDE SEQUENCE [LARGE SCALE GENOMIC DNA]</scope>
    <source>
        <strain evidence="9 10">SCK7</strain>
    </source>
</reference>
<feature type="binding site" evidence="8">
    <location>
        <position position="320"/>
    </location>
    <ligand>
        <name>substrate</name>
    </ligand>
</feature>
<dbReference type="InterPro" id="IPR015424">
    <property type="entry name" value="PyrdxlP-dep_Trfase"/>
</dbReference>
<proteinExistence type="inferred from homology"/>
<comment type="cofactor">
    <cofactor evidence="1 8">
        <name>pyridoxal 5'-phosphate</name>
        <dbReference type="ChEBI" id="CHEBI:597326"/>
    </cofactor>
</comment>
<feature type="binding site" evidence="8">
    <location>
        <position position="256"/>
    </location>
    <ligand>
        <name>pyridoxal 5'-phosphate</name>
        <dbReference type="ChEBI" id="CHEBI:597326"/>
    </ligand>
</feature>
<dbReference type="PANTHER" id="PTHR42684">
    <property type="entry name" value="ADENOSYLMETHIONINE-8-AMINO-7-OXONONANOATE AMINOTRANSFERASE"/>
    <property type="match status" value="1"/>
</dbReference>
<dbReference type="RefSeq" id="WP_341636600.1">
    <property type="nucleotide sequence ID" value="NZ_CP133006.1"/>
</dbReference>
<keyword evidence="10" id="KW-1185">Reference proteome</keyword>